<name>A0A0C9W4H5_SPHS4</name>
<dbReference type="EMBL" id="KN837108">
    <property type="protein sequence ID" value="KIJ46291.1"/>
    <property type="molecule type" value="Genomic_DNA"/>
</dbReference>
<dbReference type="Pfam" id="PF03184">
    <property type="entry name" value="DDE_1"/>
    <property type="match status" value="1"/>
</dbReference>
<keyword evidence="3" id="KW-1185">Reference proteome</keyword>
<dbReference type="Proteomes" id="UP000054279">
    <property type="component" value="Unassembled WGS sequence"/>
</dbReference>
<evidence type="ECO:0000313" key="2">
    <source>
        <dbReference type="EMBL" id="KIJ46291.1"/>
    </source>
</evidence>
<evidence type="ECO:0000259" key="1">
    <source>
        <dbReference type="Pfam" id="PF03184"/>
    </source>
</evidence>
<organism evidence="2 3">
    <name type="scientific">Sphaerobolus stellatus (strain SS14)</name>
    <dbReference type="NCBI Taxonomy" id="990650"/>
    <lineage>
        <taxon>Eukaryota</taxon>
        <taxon>Fungi</taxon>
        <taxon>Dikarya</taxon>
        <taxon>Basidiomycota</taxon>
        <taxon>Agaricomycotina</taxon>
        <taxon>Agaricomycetes</taxon>
        <taxon>Phallomycetidae</taxon>
        <taxon>Geastrales</taxon>
        <taxon>Sphaerobolaceae</taxon>
        <taxon>Sphaerobolus</taxon>
    </lineage>
</organism>
<dbReference type="OrthoDB" id="2676415at2759"/>
<dbReference type="InterPro" id="IPR004875">
    <property type="entry name" value="DDE_SF_endonuclease_dom"/>
</dbReference>
<gene>
    <name evidence="2" type="ORF">M422DRAFT_46281</name>
</gene>
<dbReference type="HOGENOM" id="CLU_088458_0_1_1"/>
<sequence length="224" mass="25170">MTPFVQPCDAGIIRCLKAHYRKAYCMCALQLEEADERDIYKINIREAMILVEEAWEHVTTDTIAHCRKHTLILPTENPILAVTTPSNSLSNFEIIPTVKDLSTWKILQDFATTEMGLPEAEAKLQACLGSRYNHGDWVDAYHAVMCTENNSEEAVKALDAFTNKIFGLPLAQALIMTVNVTTSIQQEIPLPVHPTSLQIVENELQDCVDELKRHKRIIGAPLTL</sequence>
<accession>A0A0C9W4H5</accession>
<evidence type="ECO:0000313" key="3">
    <source>
        <dbReference type="Proteomes" id="UP000054279"/>
    </source>
</evidence>
<dbReference type="GO" id="GO:0003676">
    <property type="term" value="F:nucleic acid binding"/>
    <property type="evidence" value="ECO:0007669"/>
    <property type="project" value="InterPro"/>
</dbReference>
<protein>
    <recommendedName>
        <fullName evidence="1">DDE-1 domain-containing protein</fullName>
    </recommendedName>
</protein>
<reference evidence="2 3" key="1">
    <citation type="submission" date="2014-06" db="EMBL/GenBank/DDBJ databases">
        <title>Evolutionary Origins and Diversification of the Mycorrhizal Mutualists.</title>
        <authorList>
            <consortium name="DOE Joint Genome Institute"/>
            <consortium name="Mycorrhizal Genomics Consortium"/>
            <person name="Kohler A."/>
            <person name="Kuo A."/>
            <person name="Nagy L.G."/>
            <person name="Floudas D."/>
            <person name="Copeland A."/>
            <person name="Barry K.W."/>
            <person name="Cichocki N."/>
            <person name="Veneault-Fourrey C."/>
            <person name="LaButti K."/>
            <person name="Lindquist E.A."/>
            <person name="Lipzen A."/>
            <person name="Lundell T."/>
            <person name="Morin E."/>
            <person name="Murat C."/>
            <person name="Riley R."/>
            <person name="Ohm R."/>
            <person name="Sun H."/>
            <person name="Tunlid A."/>
            <person name="Henrissat B."/>
            <person name="Grigoriev I.V."/>
            <person name="Hibbett D.S."/>
            <person name="Martin F."/>
        </authorList>
    </citation>
    <scope>NUCLEOTIDE SEQUENCE [LARGE SCALE GENOMIC DNA]</scope>
    <source>
        <strain evidence="2 3">SS14</strain>
    </source>
</reference>
<proteinExistence type="predicted"/>
<feature type="domain" description="DDE-1" evidence="1">
    <location>
        <begin position="4"/>
        <end position="66"/>
    </location>
</feature>
<dbReference type="AlphaFoldDB" id="A0A0C9W4H5"/>